<gene>
    <name evidence="10" type="ORF">CLODIP_2_CD01087</name>
</gene>
<dbReference type="SMART" id="SM00082">
    <property type="entry name" value="LRRCT"/>
    <property type="match status" value="1"/>
</dbReference>
<dbReference type="SMART" id="SM00364">
    <property type="entry name" value="LRR_BAC"/>
    <property type="match status" value="6"/>
</dbReference>
<keyword evidence="6" id="KW-0175">Coiled coil</keyword>
<name>A0A8S1E3E7_9INSE</name>
<dbReference type="PANTHER" id="PTHR24366:SF96">
    <property type="entry name" value="LEUCINE RICH REPEAT CONTAINING 53"/>
    <property type="match status" value="1"/>
</dbReference>
<keyword evidence="1" id="KW-0433">Leucine-rich repeat</keyword>
<dbReference type="EMBL" id="CADEPI010000367">
    <property type="protein sequence ID" value="CAB3384710.1"/>
    <property type="molecule type" value="Genomic_DNA"/>
</dbReference>
<evidence type="ECO:0000313" key="10">
    <source>
        <dbReference type="EMBL" id="CAB3384710.1"/>
    </source>
</evidence>
<dbReference type="InterPro" id="IPR002126">
    <property type="entry name" value="Cadherin-like_dom"/>
</dbReference>
<evidence type="ECO:0000256" key="8">
    <source>
        <dbReference type="SAM" id="SignalP"/>
    </source>
</evidence>
<dbReference type="InterPro" id="IPR015919">
    <property type="entry name" value="Cadherin-like_sf"/>
</dbReference>
<dbReference type="GO" id="GO:0071944">
    <property type="term" value="C:cell periphery"/>
    <property type="evidence" value="ECO:0007669"/>
    <property type="project" value="UniProtKB-ARBA"/>
</dbReference>
<dbReference type="Pfam" id="PF13855">
    <property type="entry name" value="LRR_8"/>
    <property type="match status" value="3"/>
</dbReference>
<dbReference type="FunFam" id="3.80.10.10:FF:001164">
    <property type="entry name" value="GH01279p"/>
    <property type="match status" value="1"/>
</dbReference>
<feature type="domain" description="Cadherin" evidence="9">
    <location>
        <begin position="1042"/>
        <end position="1150"/>
    </location>
</feature>
<sequence>MKRPLLLLLLLLRQVHPFKQPNEFANFFQRDQDEDEKENKLITLESDLKSLDRLVRSLEKRIKSLEQPVWPVVHGELRWTQCTEGPCRCRPETKSLSCWKMAFSELPTAQSLPRDTKVIDLGLNRLAGIHKNAFQGLTHLAELDLVDNQIDHLPSVLFADLESLRNLRLHMNRLEELPDRLLLRLINLATLDLSSNLLNHLTEHQFEGLTRLIVLHISGNKLSTLPESIFKGLKMLEDLDLSKNEIISLPEKTFLGLNNLKILRLNNNQLKMLPAKIFTGLISLHHVDLHRNHLTVLPAGILAPLVNLQILDFSSNWLTTIKGVDFYLLENLRELHLGQNQLDEIPDGAFDNMISLEKLFLFSNNLERIDGAALTGLRNLSSLMLNNNLLKDVKTNAFMHVPNLRKLQLDSNKLHFLSANCFEPLTKLVTVKLAKNPWHCDCNILYLANWLRANNRKVWDTSPTCRGPGDLGGRTIEDMTFDDLCDGMKSTLRMKFRSGFISCLWVATLVISTVNAQNCIVRDSNGNEIPPNADIRFDVADNAPAETQFGSLDVVNINAVTEVESAFFNLEIVDGKLNIATTAEFANVEQTSESSGVTFEINLQCADGAPQTRPINVVLQLTNTYNPQFDEFISTFQLPMPFPPEIEINTAYGVTIAAFDNDIYNNDVTFTIEDPSGNFYVEPKGDFTVGGSPKRRYAVALKSKRLLNLSGPLEVTIVAQDNEGEERRTSRATVTIEVDEENSTPVTIGFKSNFYTAIDDDAFATGELTPSEEIELVEAPENPTGIVVTLREAPGNLPSFDDKFTGTYDVEGNKVRIEQTLPFTEEEEVPPGLALEIEVSEATSGFVARTVLHVSLPVEECSVQTTETPITCPTCSPGGGTCPTHPTCPSCPTPFPTVPPTCPTCAPCTSTTPKPPSNIEFVQPEYSTTVAGDAAGVTLFTVEAVINDGTTGTIKYGFVASPELSSRLSMDEVTGELTLTRRASPGSYEFTLTAEIVELEGTPATALGFLDVNSIGECDDGTTCFKYALITKEVEEGKETEDLIPGSQPTDPSCQFRIDDVDAAFDGWFEIDINTGALKGLSAINYEDDAFADVEVPQVMLRLQVECSPVVEVKDSFNATKRARLEAEVTKQQMLVVLNILNVNDHEPVFEPAELRVGYPNRDFARQIFPGAIAKVQATDSDKGDDKKLRYRQEFISDEFDLDEITGELYPVDGRFSYDNIRLTILALDSEGENGAKQGRLTLDIKMVSEGQVAVVIAEGATVDDADTIVADLNTKIDSHLWGSLRNSYIAEDVEGRLGSSRARAGGLLLVLYALDKTNWNAASHEKIKQLLSGYQPGSGWTLAGIQTWEEAGGWDSSGEGSDPDEGLTIAVIVLAVIVALCLIAIGGIIYVTIFRKRKLEKAVHSQVGVKNRTSFSKHR</sequence>
<comment type="caution">
    <text evidence="10">The sequence shown here is derived from an EMBL/GenBank/DDBJ whole genome shotgun (WGS) entry which is preliminary data.</text>
</comment>
<dbReference type="Gene3D" id="3.80.10.10">
    <property type="entry name" value="Ribonuclease Inhibitor"/>
    <property type="match status" value="3"/>
</dbReference>
<keyword evidence="11" id="KW-1185">Reference proteome</keyword>
<protein>
    <recommendedName>
        <fullName evidence="9">Cadherin domain-containing protein</fullName>
    </recommendedName>
</protein>
<dbReference type="FunFam" id="3.80.10.10:FF:000770">
    <property type="entry name" value="Uncharacterized protein"/>
    <property type="match status" value="1"/>
</dbReference>
<keyword evidence="7" id="KW-0472">Membrane</keyword>
<dbReference type="GO" id="GO:0016020">
    <property type="term" value="C:membrane"/>
    <property type="evidence" value="ECO:0007669"/>
    <property type="project" value="InterPro"/>
</dbReference>
<dbReference type="SUPFAM" id="SSF52058">
    <property type="entry name" value="L domain-like"/>
    <property type="match status" value="1"/>
</dbReference>
<organism evidence="10 11">
    <name type="scientific">Cloeon dipterum</name>
    <dbReference type="NCBI Taxonomy" id="197152"/>
    <lineage>
        <taxon>Eukaryota</taxon>
        <taxon>Metazoa</taxon>
        <taxon>Ecdysozoa</taxon>
        <taxon>Arthropoda</taxon>
        <taxon>Hexapoda</taxon>
        <taxon>Insecta</taxon>
        <taxon>Pterygota</taxon>
        <taxon>Palaeoptera</taxon>
        <taxon>Ephemeroptera</taxon>
        <taxon>Pisciforma</taxon>
        <taxon>Baetidae</taxon>
        <taxon>Cloeon</taxon>
    </lineage>
</organism>
<dbReference type="GO" id="GO:0007156">
    <property type="term" value="P:homophilic cell adhesion via plasma membrane adhesion molecules"/>
    <property type="evidence" value="ECO:0007669"/>
    <property type="project" value="InterPro"/>
</dbReference>
<evidence type="ECO:0000256" key="2">
    <source>
        <dbReference type="ARBA" id="ARBA00022729"/>
    </source>
</evidence>
<keyword evidence="3" id="KW-0677">Repeat</keyword>
<dbReference type="InterPro" id="IPR000483">
    <property type="entry name" value="Cys-rich_flank_reg_C"/>
</dbReference>
<dbReference type="Gene3D" id="2.60.40.60">
    <property type="entry name" value="Cadherins"/>
    <property type="match status" value="3"/>
</dbReference>
<dbReference type="InterPro" id="IPR003591">
    <property type="entry name" value="Leu-rich_rpt_typical-subtyp"/>
</dbReference>
<evidence type="ECO:0000259" key="9">
    <source>
        <dbReference type="PROSITE" id="PS50268"/>
    </source>
</evidence>
<keyword evidence="4" id="KW-0325">Glycoprotein</keyword>
<keyword evidence="5" id="KW-0106">Calcium</keyword>
<evidence type="ECO:0000256" key="7">
    <source>
        <dbReference type="SAM" id="Phobius"/>
    </source>
</evidence>
<dbReference type="CDD" id="cd11304">
    <property type="entry name" value="Cadherin_repeat"/>
    <property type="match status" value="2"/>
</dbReference>
<dbReference type="SMART" id="SM00369">
    <property type="entry name" value="LRR_TYP"/>
    <property type="match status" value="13"/>
</dbReference>
<dbReference type="InterPro" id="IPR001611">
    <property type="entry name" value="Leu-rich_rpt"/>
</dbReference>
<keyword evidence="7" id="KW-0812">Transmembrane</keyword>
<evidence type="ECO:0000313" key="11">
    <source>
        <dbReference type="Proteomes" id="UP000494165"/>
    </source>
</evidence>
<dbReference type="GO" id="GO:0005509">
    <property type="term" value="F:calcium ion binding"/>
    <property type="evidence" value="ECO:0007669"/>
    <property type="project" value="UniProtKB-UniRule"/>
</dbReference>
<dbReference type="OrthoDB" id="2013775at2759"/>
<reference evidence="10 11" key="1">
    <citation type="submission" date="2020-04" db="EMBL/GenBank/DDBJ databases">
        <authorList>
            <person name="Alioto T."/>
            <person name="Alioto T."/>
            <person name="Gomez Garrido J."/>
        </authorList>
    </citation>
    <scope>NUCLEOTIDE SEQUENCE [LARGE SCALE GENOMIC DNA]</scope>
</reference>
<feature type="domain" description="Cadherin" evidence="9">
    <location>
        <begin position="638"/>
        <end position="747"/>
    </location>
</feature>
<dbReference type="Proteomes" id="UP000494165">
    <property type="component" value="Unassembled WGS sequence"/>
</dbReference>
<keyword evidence="2 8" id="KW-0732">Signal</keyword>
<feature type="signal peptide" evidence="8">
    <location>
        <begin position="1"/>
        <end position="17"/>
    </location>
</feature>
<feature type="chain" id="PRO_5035803161" description="Cadherin domain-containing protein" evidence="8">
    <location>
        <begin position="18"/>
        <end position="1420"/>
    </location>
</feature>
<evidence type="ECO:0000256" key="4">
    <source>
        <dbReference type="ARBA" id="ARBA00023180"/>
    </source>
</evidence>
<evidence type="ECO:0000256" key="3">
    <source>
        <dbReference type="ARBA" id="ARBA00022737"/>
    </source>
</evidence>
<evidence type="ECO:0000256" key="6">
    <source>
        <dbReference type="SAM" id="Coils"/>
    </source>
</evidence>
<proteinExistence type="predicted"/>
<dbReference type="PROSITE" id="PS51450">
    <property type="entry name" value="LRR"/>
    <property type="match status" value="6"/>
</dbReference>
<evidence type="ECO:0000256" key="1">
    <source>
        <dbReference type="ARBA" id="ARBA00022614"/>
    </source>
</evidence>
<dbReference type="SMART" id="SM00365">
    <property type="entry name" value="LRR_SD22"/>
    <property type="match status" value="5"/>
</dbReference>
<accession>A0A8S1E3E7</accession>
<feature type="transmembrane region" description="Helical" evidence="7">
    <location>
        <begin position="1368"/>
        <end position="1392"/>
    </location>
</feature>
<dbReference type="PANTHER" id="PTHR24366">
    <property type="entry name" value="IG(IMMUNOGLOBULIN) AND LRR(LEUCINE RICH REPEAT) DOMAINS"/>
    <property type="match status" value="1"/>
</dbReference>
<keyword evidence="7" id="KW-1133">Transmembrane helix</keyword>
<dbReference type="PROSITE" id="PS50268">
    <property type="entry name" value="CADHERIN_2"/>
    <property type="match status" value="2"/>
</dbReference>
<evidence type="ECO:0000256" key="5">
    <source>
        <dbReference type="PROSITE-ProRule" id="PRU00043"/>
    </source>
</evidence>
<dbReference type="SUPFAM" id="SSF49313">
    <property type="entry name" value="Cadherin-like"/>
    <property type="match status" value="1"/>
</dbReference>
<dbReference type="InterPro" id="IPR032675">
    <property type="entry name" value="LRR_dom_sf"/>
</dbReference>
<feature type="coiled-coil region" evidence="6">
    <location>
        <begin position="34"/>
        <end position="68"/>
    </location>
</feature>